<protein>
    <submittedName>
        <fullName evidence="4">AMP-binding protein</fullName>
    </submittedName>
</protein>
<dbReference type="InterPro" id="IPR000873">
    <property type="entry name" value="AMP-dep_synth/lig_dom"/>
</dbReference>
<dbReference type="EMBL" id="JADMLG010000001">
    <property type="protein sequence ID" value="MBH0775289.1"/>
    <property type="molecule type" value="Genomic_DNA"/>
</dbReference>
<dbReference type="InterPro" id="IPR045851">
    <property type="entry name" value="AMP-bd_C_sf"/>
</dbReference>
<feature type="compositionally biased region" description="Low complexity" evidence="1">
    <location>
        <begin position="15"/>
        <end position="24"/>
    </location>
</feature>
<dbReference type="GO" id="GO:0006631">
    <property type="term" value="P:fatty acid metabolic process"/>
    <property type="evidence" value="ECO:0007669"/>
    <property type="project" value="TreeGrafter"/>
</dbReference>
<name>A0A931I5L5_9NOCA</name>
<gene>
    <name evidence="4" type="ORF">IT779_03190</name>
</gene>
<evidence type="ECO:0000313" key="5">
    <source>
        <dbReference type="Proteomes" id="UP000655751"/>
    </source>
</evidence>
<comment type="caution">
    <text evidence="4">The sequence shown here is derived from an EMBL/GenBank/DDBJ whole genome shotgun (WGS) entry which is preliminary data.</text>
</comment>
<sequence>MTSDSAPDPAGDRSVAVTATRPPTEATAAQYRRLGYWSAPRPRSAEHRELRSGADRTALVDNRGGWSYRHLADVVASTCARMSAAGIGPGDAVLIVAPLSNAAVAAYLAATNHGCVAVLLDRRCGASDLRHAHAATRPRLTLARAHDAESLRLREYGPVLTLEEISTVSAGAEIDDPTLLDFDAAAVVMFTSGTTGTPKGVVHSRNTLRCGSANMAEALRFGADDIPFLSTPLASITGVVQLHMTLSAHATLILEDAFDPVSSAARVREHGATVIGGAPVILEQLFAEYERQGLRGLPLRSIAVGGTAIPHHLIDTAVRRYGIEPIRVYGSTEVPFSTCSPVHRDAAATESDEGMPLRGVDIAIRDDVDHELLVRGPHRFLGYLDPDHNTDTFDGEWVRTGDQARITAGRLAITGRLKEIVARKGMKISLGEIDAATAVLRDIGECVAYGVPDPETGERLVLALRCSAPTAPELAEITGRLRQSGLAKWKLPEQVVLWDEPFPRTESGKIQRKEVAARAAGRPTLLTPRLRDPERA</sequence>
<evidence type="ECO:0000259" key="3">
    <source>
        <dbReference type="Pfam" id="PF13193"/>
    </source>
</evidence>
<proteinExistence type="predicted"/>
<reference evidence="4" key="1">
    <citation type="submission" date="2020-11" db="EMBL/GenBank/DDBJ databases">
        <title>Nocardia NEAU-351.nov., a novel actinomycete isolated from the cow dung.</title>
        <authorList>
            <person name="Zhang X."/>
        </authorList>
    </citation>
    <scope>NUCLEOTIDE SEQUENCE</scope>
    <source>
        <strain evidence="4">NEAU-351</strain>
    </source>
</reference>
<keyword evidence="5" id="KW-1185">Reference proteome</keyword>
<dbReference type="PANTHER" id="PTHR43201">
    <property type="entry name" value="ACYL-COA SYNTHETASE"/>
    <property type="match status" value="1"/>
</dbReference>
<dbReference type="Pfam" id="PF13193">
    <property type="entry name" value="AMP-binding_C"/>
    <property type="match status" value="1"/>
</dbReference>
<feature type="domain" description="AMP-binding enzyme C-terminal" evidence="3">
    <location>
        <begin position="432"/>
        <end position="509"/>
    </location>
</feature>
<evidence type="ECO:0000259" key="2">
    <source>
        <dbReference type="Pfam" id="PF00501"/>
    </source>
</evidence>
<feature type="region of interest" description="Disordered" evidence="1">
    <location>
        <begin position="1"/>
        <end position="24"/>
    </location>
</feature>
<dbReference type="CDD" id="cd04433">
    <property type="entry name" value="AFD_class_I"/>
    <property type="match status" value="1"/>
</dbReference>
<dbReference type="RefSeq" id="WP_196147567.1">
    <property type="nucleotide sequence ID" value="NZ_JADMLG010000001.1"/>
</dbReference>
<feature type="region of interest" description="Disordered" evidence="1">
    <location>
        <begin position="508"/>
        <end position="536"/>
    </location>
</feature>
<dbReference type="Gene3D" id="3.40.50.12780">
    <property type="entry name" value="N-terminal domain of ligase-like"/>
    <property type="match status" value="1"/>
</dbReference>
<dbReference type="Pfam" id="PF00501">
    <property type="entry name" value="AMP-binding"/>
    <property type="match status" value="1"/>
</dbReference>
<dbReference type="PANTHER" id="PTHR43201:SF32">
    <property type="entry name" value="2-SUCCINYLBENZOATE--COA LIGASE, CHLOROPLASTIC_PEROXISOMAL"/>
    <property type="match status" value="1"/>
</dbReference>
<dbReference type="Gene3D" id="3.30.300.30">
    <property type="match status" value="1"/>
</dbReference>
<accession>A0A931I5L5</accession>
<organism evidence="4 5">
    <name type="scientific">Nocardia bovistercoris</name>
    <dbReference type="NCBI Taxonomy" id="2785916"/>
    <lineage>
        <taxon>Bacteria</taxon>
        <taxon>Bacillati</taxon>
        <taxon>Actinomycetota</taxon>
        <taxon>Actinomycetes</taxon>
        <taxon>Mycobacteriales</taxon>
        <taxon>Nocardiaceae</taxon>
        <taxon>Nocardia</taxon>
    </lineage>
</organism>
<dbReference type="PROSITE" id="PS00455">
    <property type="entry name" value="AMP_BINDING"/>
    <property type="match status" value="1"/>
</dbReference>
<evidence type="ECO:0000313" key="4">
    <source>
        <dbReference type="EMBL" id="MBH0775289.1"/>
    </source>
</evidence>
<evidence type="ECO:0000256" key="1">
    <source>
        <dbReference type="SAM" id="MobiDB-lite"/>
    </source>
</evidence>
<dbReference type="Proteomes" id="UP000655751">
    <property type="component" value="Unassembled WGS sequence"/>
</dbReference>
<dbReference type="GO" id="GO:0031956">
    <property type="term" value="F:medium-chain fatty acid-CoA ligase activity"/>
    <property type="evidence" value="ECO:0007669"/>
    <property type="project" value="TreeGrafter"/>
</dbReference>
<dbReference type="InterPro" id="IPR025110">
    <property type="entry name" value="AMP-bd_C"/>
</dbReference>
<dbReference type="InterPro" id="IPR042099">
    <property type="entry name" value="ANL_N_sf"/>
</dbReference>
<dbReference type="AlphaFoldDB" id="A0A931I5L5"/>
<feature type="domain" description="AMP-dependent synthetase/ligase" evidence="2">
    <location>
        <begin position="52"/>
        <end position="384"/>
    </location>
</feature>
<dbReference type="InterPro" id="IPR020845">
    <property type="entry name" value="AMP-binding_CS"/>
</dbReference>
<dbReference type="SUPFAM" id="SSF56801">
    <property type="entry name" value="Acetyl-CoA synthetase-like"/>
    <property type="match status" value="1"/>
</dbReference>